<name>A0ABY7DQI9_MYAAR</name>
<evidence type="ECO:0000313" key="3">
    <source>
        <dbReference type="Proteomes" id="UP001164746"/>
    </source>
</evidence>
<proteinExistence type="predicted"/>
<sequence>MAGKIVRRDADSEQYQPCPRVFTIYADNRPYLSAATYTEQAYCMATATPARPSAPDPTTSSTQTGSTTVTTPSSFTPPEARSHRPNFVGAFLER</sequence>
<feature type="region of interest" description="Disordered" evidence="1">
    <location>
        <begin position="48"/>
        <end position="94"/>
    </location>
</feature>
<gene>
    <name evidence="2" type="ORF">MAR_029910</name>
</gene>
<evidence type="ECO:0000313" key="2">
    <source>
        <dbReference type="EMBL" id="WAQ97220.1"/>
    </source>
</evidence>
<accession>A0ABY7DQI9</accession>
<organism evidence="2 3">
    <name type="scientific">Mya arenaria</name>
    <name type="common">Soft-shell clam</name>
    <dbReference type="NCBI Taxonomy" id="6604"/>
    <lineage>
        <taxon>Eukaryota</taxon>
        <taxon>Metazoa</taxon>
        <taxon>Spiralia</taxon>
        <taxon>Lophotrochozoa</taxon>
        <taxon>Mollusca</taxon>
        <taxon>Bivalvia</taxon>
        <taxon>Autobranchia</taxon>
        <taxon>Heteroconchia</taxon>
        <taxon>Euheterodonta</taxon>
        <taxon>Imparidentia</taxon>
        <taxon>Neoheterodontei</taxon>
        <taxon>Myida</taxon>
        <taxon>Myoidea</taxon>
        <taxon>Myidae</taxon>
        <taxon>Mya</taxon>
    </lineage>
</organism>
<dbReference type="Proteomes" id="UP001164746">
    <property type="component" value="Chromosome 2"/>
</dbReference>
<feature type="compositionally biased region" description="Low complexity" evidence="1">
    <location>
        <begin position="56"/>
        <end position="78"/>
    </location>
</feature>
<keyword evidence="3" id="KW-1185">Reference proteome</keyword>
<protein>
    <submittedName>
        <fullName evidence="2">Uncharacterized protein</fullName>
    </submittedName>
</protein>
<reference evidence="2" key="1">
    <citation type="submission" date="2022-11" db="EMBL/GenBank/DDBJ databases">
        <title>Centuries of genome instability and evolution in soft-shell clam transmissible cancer (bioRxiv).</title>
        <authorList>
            <person name="Hart S.F.M."/>
            <person name="Yonemitsu M.A."/>
            <person name="Giersch R.M."/>
            <person name="Beal B.F."/>
            <person name="Arriagada G."/>
            <person name="Davis B.W."/>
            <person name="Ostrander E.A."/>
            <person name="Goff S.P."/>
            <person name="Metzger M.J."/>
        </authorList>
    </citation>
    <scope>NUCLEOTIDE SEQUENCE</scope>
    <source>
        <strain evidence="2">MELC-2E11</strain>
        <tissue evidence="2">Siphon/mantle</tissue>
    </source>
</reference>
<dbReference type="EMBL" id="CP111013">
    <property type="protein sequence ID" value="WAQ97220.1"/>
    <property type="molecule type" value="Genomic_DNA"/>
</dbReference>
<evidence type="ECO:0000256" key="1">
    <source>
        <dbReference type="SAM" id="MobiDB-lite"/>
    </source>
</evidence>